<dbReference type="OrthoDB" id="147504at2157"/>
<dbReference type="Pfam" id="PF08241">
    <property type="entry name" value="Methyltransf_11"/>
    <property type="match status" value="1"/>
</dbReference>
<keyword evidence="2" id="KW-0808">Transferase</keyword>
<evidence type="ECO:0000313" key="3">
    <source>
        <dbReference type="Proteomes" id="UP000000346"/>
    </source>
</evidence>
<dbReference type="RefSeq" id="WP_013266638.1">
    <property type="nucleotide sequence ID" value="NC_014374.1"/>
</dbReference>
<feature type="domain" description="Methyltransferase type 11" evidence="1">
    <location>
        <begin position="44"/>
        <end position="138"/>
    </location>
</feature>
<gene>
    <name evidence="2" type="ordered locus">ASAC_0720</name>
</gene>
<dbReference type="STRING" id="666510.ASAC_0720"/>
<dbReference type="KEGG" id="asc:ASAC_0720"/>
<dbReference type="PANTHER" id="PTHR43464">
    <property type="entry name" value="METHYLTRANSFERASE"/>
    <property type="match status" value="1"/>
</dbReference>
<proteinExistence type="predicted"/>
<dbReference type="InParanoid" id="D9Q1D8"/>
<dbReference type="GO" id="GO:0032259">
    <property type="term" value="P:methylation"/>
    <property type="evidence" value="ECO:0007669"/>
    <property type="project" value="UniProtKB-KW"/>
</dbReference>
<dbReference type="Proteomes" id="UP000000346">
    <property type="component" value="Chromosome"/>
</dbReference>
<keyword evidence="2" id="KW-0489">Methyltransferase</keyword>
<dbReference type="GO" id="GO:0008757">
    <property type="term" value="F:S-adenosylmethionine-dependent methyltransferase activity"/>
    <property type="evidence" value="ECO:0007669"/>
    <property type="project" value="InterPro"/>
</dbReference>
<dbReference type="InterPro" id="IPR029063">
    <property type="entry name" value="SAM-dependent_MTases_sf"/>
</dbReference>
<name>D9Q1D8_ACIS3</name>
<organism evidence="2 3">
    <name type="scientific">Acidilobus saccharovorans (strain DSM 16705 / JCM 18335 / VKM B-2471 / 345-15)</name>
    <dbReference type="NCBI Taxonomy" id="666510"/>
    <lineage>
        <taxon>Archaea</taxon>
        <taxon>Thermoproteota</taxon>
        <taxon>Thermoprotei</taxon>
        <taxon>Acidilobales</taxon>
        <taxon>Acidilobaceae</taxon>
        <taxon>Acidilobus</taxon>
    </lineage>
</organism>
<dbReference type="AlphaFoldDB" id="D9Q1D8"/>
<accession>D9Q1D8</accession>
<dbReference type="CDD" id="cd02440">
    <property type="entry name" value="AdoMet_MTases"/>
    <property type="match status" value="1"/>
</dbReference>
<reference evidence="2 3" key="1">
    <citation type="journal article" date="2010" name="Appl. Environ. Microbiol.">
        <title>The genome sequence of the crenarchaeon Acidilobus saccharovorans supports a new order, Acidilobales, and suggests an important ecological role in terrestrial acidic hot springs.</title>
        <authorList>
            <person name="Mardanov A.V."/>
            <person name="Svetlitchnyi V.A."/>
            <person name="Beletsky A.V."/>
            <person name="Prokofeva M.I."/>
            <person name="Bonch-Osmolovskaya E.A."/>
            <person name="Ravin N.V."/>
            <person name="Skryabin K.G."/>
        </authorList>
    </citation>
    <scope>NUCLEOTIDE SEQUENCE [LARGE SCALE GENOMIC DNA]</scope>
    <source>
        <strain evidence="3">DSM 16705 / JCM 18335 / VKM B-2471 / 345-15</strain>
    </source>
</reference>
<dbReference type="PANTHER" id="PTHR43464:SF83">
    <property type="entry name" value="MALONYL-[ACYL-CARRIER PROTEIN] O-METHYLTRANSFERASE"/>
    <property type="match status" value="1"/>
</dbReference>
<evidence type="ECO:0000259" key="1">
    <source>
        <dbReference type="Pfam" id="PF08241"/>
    </source>
</evidence>
<dbReference type="EMBL" id="CP001742">
    <property type="protein sequence ID" value="ADL19126.1"/>
    <property type="molecule type" value="Genomic_DNA"/>
</dbReference>
<protein>
    <submittedName>
        <fullName evidence="2">Putative methyltransferase</fullName>
    </submittedName>
</protein>
<dbReference type="GeneID" id="9498953"/>
<dbReference type="HOGENOM" id="CLU_124259_0_0_2"/>
<dbReference type="SUPFAM" id="SSF53335">
    <property type="entry name" value="S-adenosyl-L-methionine-dependent methyltransferases"/>
    <property type="match status" value="1"/>
</dbReference>
<keyword evidence="3" id="KW-1185">Reference proteome</keyword>
<dbReference type="Gene3D" id="3.40.50.150">
    <property type="entry name" value="Vaccinia Virus protein VP39"/>
    <property type="match status" value="1"/>
</dbReference>
<dbReference type="eggNOG" id="arCOG03773">
    <property type="taxonomic scope" value="Archaea"/>
</dbReference>
<dbReference type="InterPro" id="IPR013216">
    <property type="entry name" value="Methyltransf_11"/>
</dbReference>
<sequence>MVGDRELAARYDYGAEAYDELYGQEQVEKYEVGLRLLPPRGRVIDVGCGTGLLLEYMASTGLMSDVEELVCVDISGSMLSLASRRISALCPERCAAIIANAEALPFRDATFDVAYSFSVVNLLEYPAAAVAEIARVSRSSLVTLVPRVSDYRPGGWRRAGMAGKDEAYVRP</sequence>
<evidence type="ECO:0000313" key="2">
    <source>
        <dbReference type="EMBL" id="ADL19126.1"/>
    </source>
</evidence>